<dbReference type="CDD" id="cd00383">
    <property type="entry name" value="trans_reg_C"/>
    <property type="match status" value="1"/>
</dbReference>
<evidence type="ECO:0000256" key="1">
    <source>
        <dbReference type="ARBA" id="ARBA00023125"/>
    </source>
</evidence>
<dbReference type="SUPFAM" id="SSF48452">
    <property type="entry name" value="TPR-like"/>
    <property type="match status" value="1"/>
</dbReference>
<dbReference type="InterPro" id="IPR001867">
    <property type="entry name" value="OmpR/PhoB-type_DNA-bd"/>
</dbReference>
<dbReference type="RefSeq" id="WP_380021053.1">
    <property type="nucleotide sequence ID" value="NZ_JBHSHD010000008.1"/>
</dbReference>
<dbReference type="InterPro" id="IPR036388">
    <property type="entry name" value="WH-like_DNA-bd_sf"/>
</dbReference>
<keyword evidence="5" id="KW-1185">Reference proteome</keyword>
<dbReference type="Pfam" id="PF00486">
    <property type="entry name" value="Trans_reg_C"/>
    <property type="match status" value="1"/>
</dbReference>
<feature type="DNA-binding region" description="OmpR/PhoB-type" evidence="2">
    <location>
        <begin position="3"/>
        <end position="101"/>
    </location>
</feature>
<evidence type="ECO:0000256" key="2">
    <source>
        <dbReference type="PROSITE-ProRule" id="PRU01091"/>
    </source>
</evidence>
<keyword evidence="1 2" id="KW-0238">DNA-binding</keyword>
<proteinExistence type="predicted"/>
<dbReference type="InterPro" id="IPR016032">
    <property type="entry name" value="Sig_transdc_resp-reg_C-effctor"/>
</dbReference>
<reference evidence="5" key="1">
    <citation type="journal article" date="2019" name="Int. J. Syst. Evol. Microbiol.">
        <title>The Global Catalogue of Microorganisms (GCM) 10K type strain sequencing project: providing services to taxonomists for standard genome sequencing and annotation.</title>
        <authorList>
            <consortium name="The Broad Institute Genomics Platform"/>
            <consortium name="The Broad Institute Genome Sequencing Center for Infectious Disease"/>
            <person name="Wu L."/>
            <person name="Ma J."/>
        </authorList>
    </citation>
    <scope>NUCLEOTIDE SEQUENCE [LARGE SCALE GENOMIC DNA]</scope>
    <source>
        <strain evidence="5">CCUG 30340</strain>
    </source>
</reference>
<dbReference type="SUPFAM" id="SSF46894">
    <property type="entry name" value="C-terminal effector domain of the bipartite response regulators"/>
    <property type="match status" value="1"/>
</dbReference>
<feature type="domain" description="OmpR/PhoB-type" evidence="3">
    <location>
        <begin position="3"/>
        <end position="101"/>
    </location>
</feature>
<comment type="caution">
    <text evidence="4">The sequence shown here is derived from an EMBL/GenBank/DDBJ whole genome shotgun (WGS) entry which is preliminary data.</text>
</comment>
<protein>
    <submittedName>
        <fullName evidence="4">Winged helix-turn-helix domain-containing protein</fullName>
    </submittedName>
</protein>
<evidence type="ECO:0000313" key="5">
    <source>
        <dbReference type="Proteomes" id="UP001595886"/>
    </source>
</evidence>
<sequence length="785" mass="83018">MARLVFRFGDCSLDVAARELRRDGVRVDLPPLVFDCIAYLLAHRDRAVGRDELVAAVWGKAAISDTMLGKAILAARRAVGDSAEKQALLRTVPRFGYHWVGAVQEQDLADAIPEPAQPPPVPARAPAAPSRLRPALAATAVLLAAAALGAAWLLRSPPPSAPAETMAPADATPSDLLAVLPTEVFADPADDWLRLGLMDLLATRLRTAGVAVVPSDAVVRAAGAERSSERVAAAVRGAIDVGGWIVPAVRKSGAEWIVHAELVRGGRRGSVQAQAASPVAAADAVAQRLLALLGRAAADERADADLGVTELLQRTDAARLAENLDLARAVIANAPEALRALPEVRERAIRIDLRAGEFERARSAIVALLQDVPAEVDPVMHARLQENLCVAEMRQGRPQPAMAACDRSIELLETRNEPLPLGRAYNNRGILHARRNELDAALADFARSRVALNLADDPLLLAQLDGNESTVEMARGRPAEALPTLQRAGRTFQRFGMINEFVTALVNQIHAHLMLLQPLEALQASDAGWSERTRLTDPEVRSTFERDRAEVLAANGRLNEARLVLDGLAHAAGPDPARLAPIRAAQAELDRTGGQPAAAALLARQALAGLNSPEEAHERARAWLLLVRALRESGDAAAAADEAARFAAWVKPDYPPRARLFAALAGAETAAAAQRDEAAVAAYEAAAVIAETTSADGIAEVAASYSGYLIAGGQLARAAVVAGPLARHAERDYESAVVGVRLYQALGQPAAWQKALAQARRLAGERPLPAGLEVPPAPAPVARNG</sequence>
<dbReference type="PROSITE" id="PS51755">
    <property type="entry name" value="OMPR_PHOB"/>
    <property type="match status" value="1"/>
</dbReference>
<gene>
    <name evidence="4" type="ORF">ACFO6Q_11310</name>
</gene>
<name>A0ABV9QZK0_9GAMM</name>
<evidence type="ECO:0000313" key="4">
    <source>
        <dbReference type="EMBL" id="MFC4820917.1"/>
    </source>
</evidence>
<dbReference type="Gene3D" id="1.10.10.10">
    <property type="entry name" value="Winged helix-like DNA-binding domain superfamily/Winged helix DNA-binding domain"/>
    <property type="match status" value="1"/>
</dbReference>
<dbReference type="Proteomes" id="UP001595886">
    <property type="component" value="Unassembled WGS sequence"/>
</dbReference>
<evidence type="ECO:0000259" key="3">
    <source>
        <dbReference type="PROSITE" id="PS51755"/>
    </source>
</evidence>
<dbReference type="EMBL" id="JBHSHD010000008">
    <property type="protein sequence ID" value="MFC4820917.1"/>
    <property type="molecule type" value="Genomic_DNA"/>
</dbReference>
<dbReference type="Gene3D" id="1.25.40.10">
    <property type="entry name" value="Tetratricopeptide repeat domain"/>
    <property type="match status" value="1"/>
</dbReference>
<organism evidence="4 5">
    <name type="scientific">Dokdonella ginsengisoli</name>
    <dbReference type="NCBI Taxonomy" id="363846"/>
    <lineage>
        <taxon>Bacteria</taxon>
        <taxon>Pseudomonadati</taxon>
        <taxon>Pseudomonadota</taxon>
        <taxon>Gammaproteobacteria</taxon>
        <taxon>Lysobacterales</taxon>
        <taxon>Rhodanobacteraceae</taxon>
        <taxon>Dokdonella</taxon>
    </lineage>
</organism>
<dbReference type="InterPro" id="IPR011990">
    <property type="entry name" value="TPR-like_helical_dom_sf"/>
</dbReference>
<accession>A0ABV9QZK0</accession>
<dbReference type="SMART" id="SM00862">
    <property type="entry name" value="Trans_reg_C"/>
    <property type="match status" value="1"/>
</dbReference>